<keyword evidence="2" id="KW-0472">Membrane</keyword>
<dbReference type="EMBL" id="BOMS01000136">
    <property type="protein sequence ID" value="GIE72004.1"/>
    <property type="molecule type" value="Genomic_DNA"/>
</dbReference>
<accession>A0ABQ4BMV2</accession>
<evidence type="ECO:0000313" key="3">
    <source>
        <dbReference type="EMBL" id="GIE72004.1"/>
    </source>
</evidence>
<evidence type="ECO:0000256" key="2">
    <source>
        <dbReference type="SAM" id="Phobius"/>
    </source>
</evidence>
<proteinExistence type="predicted"/>
<keyword evidence="2" id="KW-1133">Transmembrane helix</keyword>
<sequence>MSVTGEPQRQWAAMGPGNGDVAYRMQGLQAGPQEIGAEESVSVSTLIRLWLWAAVPAFVLWAFFVFLALLVHAASEPTLFSADTPGDGVFSVGSLLSVIVFWVVLLAARIDEPVAGWHTLLEDRWQGADSAYAAVYGTLRRRGVPVETTAGRIRSDLLPPEAVNNRLLIHERGYQIQITIFPYGSSLYLGWTLTRSRRGVILIGHFLKDLVGGMFGRVTPALAMLRTERVRALREAVHSAVREGAEVATQGIVVPVASAFGQEVPVQDLRAQAAHQGYGPPPAGYGPPPTGYADPNAAYGPPPTGYADPSGAYGPPPGGPQAGYGPQPGYAPTGPVSGVPASAPPSSAPPAPGGHAPTTFAPPPSTPSSPATMPTSGAPAPGAQAPAPLPDATPSHPDNPEPRA</sequence>
<dbReference type="Proteomes" id="UP000624709">
    <property type="component" value="Unassembled WGS sequence"/>
</dbReference>
<feature type="transmembrane region" description="Helical" evidence="2">
    <location>
        <begin position="49"/>
        <end position="69"/>
    </location>
</feature>
<keyword evidence="2" id="KW-0812">Transmembrane</keyword>
<protein>
    <submittedName>
        <fullName evidence="3">Uncharacterized protein</fullName>
    </submittedName>
</protein>
<evidence type="ECO:0000313" key="4">
    <source>
        <dbReference type="Proteomes" id="UP000624709"/>
    </source>
</evidence>
<feature type="compositionally biased region" description="Low complexity" evidence="1">
    <location>
        <begin position="323"/>
        <end position="341"/>
    </location>
</feature>
<dbReference type="RefSeq" id="WP_203829768.1">
    <property type="nucleotide sequence ID" value="NZ_BAAATY010000045.1"/>
</dbReference>
<name>A0ABQ4BMV2_9ACTN</name>
<feature type="compositionally biased region" description="Low complexity" evidence="1">
    <location>
        <begin position="368"/>
        <end position="392"/>
    </location>
</feature>
<feature type="compositionally biased region" description="Pro residues" evidence="1">
    <location>
        <begin position="279"/>
        <end position="290"/>
    </location>
</feature>
<organism evidence="3 4">
    <name type="scientific">Actinoplanes palleronii</name>
    <dbReference type="NCBI Taxonomy" id="113570"/>
    <lineage>
        <taxon>Bacteria</taxon>
        <taxon>Bacillati</taxon>
        <taxon>Actinomycetota</taxon>
        <taxon>Actinomycetes</taxon>
        <taxon>Micromonosporales</taxon>
        <taxon>Micromonosporaceae</taxon>
        <taxon>Actinoplanes</taxon>
    </lineage>
</organism>
<gene>
    <name evidence="3" type="ORF">Apa02nite_081120</name>
</gene>
<evidence type="ECO:0000256" key="1">
    <source>
        <dbReference type="SAM" id="MobiDB-lite"/>
    </source>
</evidence>
<feature type="transmembrane region" description="Helical" evidence="2">
    <location>
        <begin position="89"/>
        <end position="108"/>
    </location>
</feature>
<keyword evidence="4" id="KW-1185">Reference proteome</keyword>
<reference evidence="3 4" key="1">
    <citation type="submission" date="2021-01" db="EMBL/GenBank/DDBJ databases">
        <title>Whole genome shotgun sequence of Actinoplanes palleronii NBRC 14916.</title>
        <authorList>
            <person name="Komaki H."/>
            <person name="Tamura T."/>
        </authorList>
    </citation>
    <scope>NUCLEOTIDE SEQUENCE [LARGE SCALE GENOMIC DNA]</scope>
    <source>
        <strain evidence="3 4">NBRC 14916</strain>
    </source>
</reference>
<feature type="compositionally biased region" description="Pro residues" evidence="1">
    <location>
        <begin position="342"/>
        <end position="352"/>
    </location>
</feature>
<feature type="region of interest" description="Disordered" evidence="1">
    <location>
        <begin position="274"/>
        <end position="404"/>
    </location>
</feature>
<comment type="caution">
    <text evidence="3">The sequence shown here is derived from an EMBL/GenBank/DDBJ whole genome shotgun (WGS) entry which is preliminary data.</text>
</comment>